<dbReference type="EMBL" id="KN837151">
    <property type="protein sequence ID" value="KIJ39553.1"/>
    <property type="molecule type" value="Genomic_DNA"/>
</dbReference>
<name>A0A0C9U903_SPHS4</name>
<dbReference type="Proteomes" id="UP000054279">
    <property type="component" value="Unassembled WGS sequence"/>
</dbReference>
<reference evidence="2 3" key="1">
    <citation type="submission" date="2014-06" db="EMBL/GenBank/DDBJ databases">
        <title>Evolutionary Origins and Diversification of the Mycorrhizal Mutualists.</title>
        <authorList>
            <consortium name="DOE Joint Genome Institute"/>
            <consortium name="Mycorrhizal Genomics Consortium"/>
            <person name="Kohler A."/>
            <person name="Kuo A."/>
            <person name="Nagy L.G."/>
            <person name="Floudas D."/>
            <person name="Copeland A."/>
            <person name="Barry K.W."/>
            <person name="Cichocki N."/>
            <person name="Veneault-Fourrey C."/>
            <person name="LaButti K."/>
            <person name="Lindquist E.A."/>
            <person name="Lipzen A."/>
            <person name="Lundell T."/>
            <person name="Morin E."/>
            <person name="Murat C."/>
            <person name="Riley R."/>
            <person name="Ohm R."/>
            <person name="Sun H."/>
            <person name="Tunlid A."/>
            <person name="Henrissat B."/>
            <person name="Grigoriev I.V."/>
            <person name="Hibbett D.S."/>
            <person name="Martin F."/>
        </authorList>
    </citation>
    <scope>NUCLEOTIDE SEQUENCE [LARGE SCALE GENOMIC DNA]</scope>
    <source>
        <strain evidence="2 3">SS14</strain>
    </source>
</reference>
<organism evidence="2 3">
    <name type="scientific">Sphaerobolus stellatus (strain SS14)</name>
    <dbReference type="NCBI Taxonomy" id="990650"/>
    <lineage>
        <taxon>Eukaryota</taxon>
        <taxon>Fungi</taxon>
        <taxon>Dikarya</taxon>
        <taxon>Basidiomycota</taxon>
        <taxon>Agaricomycotina</taxon>
        <taxon>Agaricomycetes</taxon>
        <taxon>Phallomycetidae</taxon>
        <taxon>Geastrales</taxon>
        <taxon>Sphaerobolaceae</taxon>
        <taxon>Sphaerobolus</taxon>
    </lineage>
</organism>
<feature type="domain" description="DDE-1" evidence="1">
    <location>
        <begin position="93"/>
        <end position="211"/>
    </location>
</feature>
<gene>
    <name evidence="2" type="ORF">M422DRAFT_49561</name>
</gene>
<evidence type="ECO:0000313" key="2">
    <source>
        <dbReference type="EMBL" id="KIJ39553.1"/>
    </source>
</evidence>
<accession>A0A0C9U903</accession>
<evidence type="ECO:0000259" key="1">
    <source>
        <dbReference type="Pfam" id="PF03184"/>
    </source>
</evidence>
<dbReference type="InterPro" id="IPR004875">
    <property type="entry name" value="DDE_SF_endonuclease_dom"/>
</dbReference>
<dbReference type="Pfam" id="PF03184">
    <property type="entry name" value="DDE_1"/>
    <property type="match status" value="1"/>
</dbReference>
<dbReference type="AlphaFoldDB" id="A0A0C9U903"/>
<keyword evidence="3" id="KW-1185">Reference proteome</keyword>
<sequence length="401" mass="44771">MAFRSHTGIWRRLQIFSYRPNMGWPLPRMTLRAAPDPLEQAPGYSRTHGMDKSGFPPEASQTTQVIGGQGVKTQHKQGNTNHENVTAIVNFIDGELALQWFIKDFDEQTCAKAAGKSRALFMDGHNSHYTPELLRHALESNIQILGYPPKCTHALQGLDVVCFACMKAAWNIEVTQFEEENSCGVNKTDFAGVFRRAFQTAFIPETVKAAFEATGLVPYNPNIITQGQMKPSQVTSTRGYFPMPQPSPIHPIIDAFVMSFGPRDPNLDPNLFLTSSKCALDADPMTPETPSKRMWIIASRIAGTKTGSMLLSNEHYHSSNSLVKPVPECPPLLPQPNWNLLNAINHAGGDAETECLQSLGYACAQIEVWDKMLERAYAIMILQDFYLHKLNQALHKKEEKK</sequence>
<dbReference type="OrthoDB" id="2917041at2759"/>
<proteinExistence type="predicted"/>
<dbReference type="HOGENOM" id="CLU_013929_2_2_1"/>
<protein>
    <recommendedName>
        <fullName evidence="1">DDE-1 domain-containing protein</fullName>
    </recommendedName>
</protein>
<evidence type="ECO:0000313" key="3">
    <source>
        <dbReference type="Proteomes" id="UP000054279"/>
    </source>
</evidence>
<dbReference type="GO" id="GO:0003676">
    <property type="term" value="F:nucleic acid binding"/>
    <property type="evidence" value="ECO:0007669"/>
    <property type="project" value="InterPro"/>
</dbReference>